<proteinExistence type="predicted"/>
<dbReference type="RefSeq" id="WP_203876635.1">
    <property type="nucleotide sequence ID" value="NZ_BOOK01000031.1"/>
</dbReference>
<protein>
    <recommendedName>
        <fullName evidence="1">DUF6896 domain-containing protein</fullName>
    </recommendedName>
</protein>
<gene>
    <name evidence="2" type="ORF">Pta02_43030</name>
</gene>
<dbReference type="Proteomes" id="UP000634476">
    <property type="component" value="Unassembled WGS sequence"/>
</dbReference>
<dbReference type="EMBL" id="BOOK01000031">
    <property type="protein sequence ID" value="GII02295.1"/>
    <property type="molecule type" value="Genomic_DNA"/>
</dbReference>
<reference evidence="2" key="1">
    <citation type="submission" date="2021-01" db="EMBL/GenBank/DDBJ databases">
        <title>Whole genome shotgun sequence of Planobispora takensis NBRC 109077.</title>
        <authorList>
            <person name="Komaki H."/>
            <person name="Tamura T."/>
        </authorList>
    </citation>
    <scope>NUCLEOTIDE SEQUENCE</scope>
    <source>
        <strain evidence="2">NBRC 109077</strain>
    </source>
</reference>
<feature type="domain" description="DUF6896" evidence="1">
    <location>
        <begin position="4"/>
        <end position="136"/>
    </location>
</feature>
<name>A0A8J3T1K3_9ACTN</name>
<evidence type="ECO:0000313" key="2">
    <source>
        <dbReference type="EMBL" id="GII02295.1"/>
    </source>
</evidence>
<dbReference type="Pfam" id="PF21837">
    <property type="entry name" value="DUF6896"/>
    <property type="match status" value="1"/>
</dbReference>
<evidence type="ECO:0000313" key="3">
    <source>
        <dbReference type="Proteomes" id="UP000634476"/>
    </source>
</evidence>
<evidence type="ECO:0000259" key="1">
    <source>
        <dbReference type="Pfam" id="PF21837"/>
    </source>
</evidence>
<dbReference type="AlphaFoldDB" id="A0A8J3T1K3"/>
<accession>A0A8J3T1K3</accession>
<sequence>MDAIELVTAFVVRLDELSHHVGTAMSDQTGGDDLWALHRAVIRRHAPRIWQLPSGVHYYVHGIGCRITTAYPERVVVDADLGSQPGSLKFDLWRIQFFVESIHHGWVTRGELTAALETLAARGVIVPIDGDPGWYSTDP</sequence>
<comment type="caution">
    <text evidence="2">The sequence shown here is derived from an EMBL/GenBank/DDBJ whole genome shotgun (WGS) entry which is preliminary data.</text>
</comment>
<organism evidence="2 3">
    <name type="scientific">Planobispora takensis</name>
    <dbReference type="NCBI Taxonomy" id="1367882"/>
    <lineage>
        <taxon>Bacteria</taxon>
        <taxon>Bacillati</taxon>
        <taxon>Actinomycetota</taxon>
        <taxon>Actinomycetes</taxon>
        <taxon>Streptosporangiales</taxon>
        <taxon>Streptosporangiaceae</taxon>
        <taxon>Planobispora</taxon>
    </lineage>
</organism>
<dbReference type="InterPro" id="IPR054191">
    <property type="entry name" value="DUF6896"/>
</dbReference>
<keyword evidence="3" id="KW-1185">Reference proteome</keyword>